<dbReference type="STRING" id="1220495.SAMN05216288_2933"/>
<dbReference type="InterPro" id="IPR000281">
    <property type="entry name" value="HTH_RpiR"/>
</dbReference>
<dbReference type="InterPro" id="IPR001347">
    <property type="entry name" value="SIS_dom"/>
</dbReference>
<dbReference type="Pfam" id="PF01380">
    <property type="entry name" value="SIS"/>
    <property type="match status" value="1"/>
</dbReference>
<feature type="domain" description="HTH rpiR-type" evidence="2">
    <location>
        <begin position="15"/>
        <end position="91"/>
    </location>
</feature>
<dbReference type="EMBL" id="FRBQ01000003">
    <property type="protein sequence ID" value="SHM05699.1"/>
    <property type="molecule type" value="Genomic_DNA"/>
</dbReference>
<sequence length="296" mass="32376">MPRISKTPSAPLSSTSLEGRIKARYEAMSAVEQKLSDVILASPGQLAMQTATELAGHAGVSKATTTRFFRTLGYTSYDEARREARESRGSGSPLYLQDRGRSESSSDDLIQHHLDQEIANIYETYQSLNRKELLDAAQAIAGARRVVIIGFRHSQTIAHMFRSNLIQVRGDIMLLPSPGDSLAEYLASLGKDDLAICIGLRRRMPALEASMVAMSELGVRMLYLADVLAGSPARLATWIVRCHTESTLMFDSNAGVAAITNLLCSLVGKELSGSKASHLERTELLHQRLDELESGR</sequence>
<gene>
    <name evidence="3" type="ORF">SAMN05216288_2933</name>
</gene>
<reference evidence="4" key="1">
    <citation type="submission" date="2016-11" db="EMBL/GenBank/DDBJ databases">
        <authorList>
            <person name="Varghese N."/>
            <person name="Submissions S."/>
        </authorList>
    </citation>
    <scope>NUCLEOTIDE SEQUENCE [LARGE SCALE GENOMIC DNA]</scope>
    <source>
        <strain evidence="4">CECT 8089</strain>
    </source>
</reference>
<evidence type="ECO:0000256" key="1">
    <source>
        <dbReference type="SAM" id="MobiDB-lite"/>
    </source>
</evidence>
<dbReference type="SUPFAM" id="SSF46689">
    <property type="entry name" value="Homeodomain-like"/>
    <property type="match status" value="1"/>
</dbReference>
<dbReference type="RefSeq" id="WP_073265562.1">
    <property type="nucleotide sequence ID" value="NZ_FRBQ01000003.1"/>
</dbReference>
<feature type="region of interest" description="Disordered" evidence="1">
    <location>
        <begin position="80"/>
        <end position="102"/>
    </location>
</feature>
<dbReference type="AlphaFoldDB" id="A0A1M7FPT1"/>
<dbReference type="OrthoDB" id="3237351at2"/>
<evidence type="ECO:0000313" key="4">
    <source>
        <dbReference type="Proteomes" id="UP000184305"/>
    </source>
</evidence>
<organism evidence="3 4">
    <name type="scientific">Phytopseudomonas punonensis</name>
    <dbReference type="NCBI Taxonomy" id="1220495"/>
    <lineage>
        <taxon>Bacteria</taxon>
        <taxon>Pseudomonadati</taxon>
        <taxon>Pseudomonadota</taxon>
        <taxon>Gammaproteobacteria</taxon>
        <taxon>Pseudomonadales</taxon>
        <taxon>Pseudomonadaceae</taxon>
        <taxon>Phytopseudomonas</taxon>
    </lineage>
</organism>
<dbReference type="PANTHER" id="PTHR30514:SF18">
    <property type="entry name" value="RPIR-FAMILY TRANSCRIPTIONAL REGULATOR"/>
    <property type="match status" value="1"/>
</dbReference>
<proteinExistence type="predicted"/>
<dbReference type="PROSITE" id="PS51071">
    <property type="entry name" value="HTH_RPIR"/>
    <property type="match status" value="1"/>
</dbReference>
<dbReference type="GO" id="GO:0003677">
    <property type="term" value="F:DNA binding"/>
    <property type="evidence" value="ECO:0007669"/>
    <property type="project" value="InterPro"/>
</dbReference>
<dbReference type="InterPro" id="IPR046348">
    <property type="entry name" value="SIS_dom_sf"/>
</dbReference>
<dbReference type="SUPFAM" id="SSF53697">
    <property type="entry name" value="SIS domain"/>
    <property type="match status" value="1"/>
</dbReference>
<evidence type="ECO:0000313" key="3">
    <source>
        <dbReference type="EMBL" id="SHM05699.1"/>
    </source>
</evidence>
<keyword evidence="4" id="KW-1185">Reference proteome</keyword>
<dbReference type="InterPro" id="IPR047640">
    <property type="entry name" value="RpiR-like"/>
</dbReference>
<dbReference type="Proteomes" id="UP000184305">
    <property type="component" value="Unassembled WGS sequence"/>
</dbReference>
<name>A0A1M7FPT1_9GAMM</name>
<dbReference type="GO" id="GO:0003700">
    <property type="term" value="F:DNA-binding transcription factor activity"/>
    <property type="evidence" value="ECO:0007669"/>
    <property type="project" value="InterPro"/>
</dbReference>
<dbReference type="GO" id="GO:1901135">
    <property type="term" value="P:carbohydrate derivative metabolic process"/>
    <property type="evidence" value="ECO:0007669"/>
    <property type="project" value="InterPro"/>
</dbReference>
<dbReference type="PANTHER" id="PTHR30514">
    <property type="entry name" value="GLUCOKINASE"/>
    <property type="match status" value="1"/>
</dbReference>
<accession>A0A1M7FPT1</accession>
<dbReference type="InterPro" id="IPR009057">
    <property type="entry name" value="Homeodomain-like_sf"/>
</dbReference>
<dbReference type="Gene3D" id="1.10.10.10">
    <property type="entry name" value="Winged helix-like DNA-binding domain superfamily/Winged helix DNA-binding domain"/>
    <property type="match status" value="1"/>
</dbReference>
<dbReference type="InterPro" id="IPR036388">
    <property type="entry name" value="WH-like_DNA-bd_sf"/>
</dbReference>
<dbReference type="Pfam" id="PF01418">
    <property type="entry name" value="HTH_6"/>
    <property type="match status" value="1"/>
</dbReference>
<dbReference type="GO" id="GO:0097367">
    <property type="term" value="F:carbohydrate derivative binding"/>
    <property type="evidence" value="ECO:0007669"/>
    <property type="project" value="InterPro"/>
</dbReference>
<evidence type="ECO:0000259" key="2">
    <source>
        <dbReference type="PROSITE" id="PS51071"/>
    </source>
</evidence>
<dbReference type="Gene3D" id="3.40.50.10490">
    <property type="entry name" value="Glucose-6-phosphate isomerase like protein, domain 1"/>
    <property type="match status" value="1"/>
</dbReference>
<protein>
    <submittedName>
        <fullName evidence="3">Transcriptional regulator, RpiR family</fullName>
    </submittedName>
</protein>